<feature type="non-terminal residue" evidence="2">
    <location>
        <position position="58"/>
    </location>
</feature>
<dbReference type="SUPFAM" id="SSF56672">
    <property type="entry name" value="DNA/RNA polymerases"/>
    <property type="match status" value="1"/>
</dbReference>
<proteinExistence type="predicted"/>
<dbReference type="InterPro" id="IPR043502">
    <property type="entry name" value="DNA/RNA_pol_sf"/>
</dbReference>
<dbReference type="InterPro" id="IPR041577">
    <property type="entry name" value="RT_RNaseH_2"/>
</dbReference>
<sequence length="58" mass="6507">MLILPNAKEPFVLYCDASKMGLGGVLMQKGRMVDYASRQLKTHDKNYPTHDLELAVVV</sequence>
<accession>A0A392V6R7</accession>
<dbReference type="Gene3D" id="3.10.20.370">
    <property type="match status" value="1"/>
</dbReference>
<comment type="caution">
    <text evidence="2">The sequence shown here is derived from an EMBL/GenBank/DDBJ whole genome shotgun (WGS) entry which is preliminary data.</text>
</comment>
<dbReference type="AlphaFoldDB" id="A0A392V6R7"/>
<dbReference type="Pfam" id="PF17919">
    <property type="entry name" value="RT_RNaseH_2"/>
    <property type="match status" value="1"/>
</dbReference>
<protein>
    <submittedName>
        <fullName evidence="2">ABC transporter C family member 12-like</fullName>
    </submittedName>
</protein>
<keyword evidence="3" id="KW-1185">Reference proteome</keyword>
<dbReference type="Proteomes" id="UP000265520">
    <property type="component" value="Unassembled WGS sequence"/>
</dbReference>
<organism evidence="2 3">
    <name type="scientific">Trifolium medium</name>
    <dbReference type="NCBI Taxonomy" id="97028"/>
    <lineage>
        <taxon>Eukaryota</taxon>
        <taxon>Viridiplantae</taxon>
        <taxon>Streptophyta</taxon>
        <taxon>Embryophyta</taxon>
        <taxon>Tracheophyta</taxon>
        <taxon>Spermatophyta</taxon>
        <taxon>Magnoliopsida</taxon>
        <taxon>eudicotyledons</taxon>
        <taxon>Gunneridae</taxon>
        <taxon>Pentapetalae</taxon>
        <taxon>rosids</taxon>
        <taxon>fabids</taxon>
        <taxon>Fabales</taxon>
        <taxon>Fabaceae</taxon>
        <taxon>Papilionoideae</taxon>
        <taxon>50 kb inversion clade</taxon>
        <taxon>NPAAA clade</taxon>
        <taxon>Hologalegina</taxon>
        <taxon>IRL clade</taxon>
        <taxon>Trifolieae</taxon>
        <taxon>Trifolium</taxon>
    </lineage>
</organism>
<feature type="domain" description="Reverse transcriptase/retrotransposon-derived protein RNase H-like" evidence="1">
    <location>
        <begin position="1"/>
        <end position="58"/>
    </location>
</feature>
<name>A0A392V6R7_9FABA</name>
<evidence type="ECO:0000313" key="3">
    <source>
        <dbReference type="Proteomes" id="UP000265520"/>
    </source>
</evidence>
<reference evidence="2 3" key="1">
    <citation type="journal article" date="2018" name="Front. Plant Sci.">
        <title>Red Clover (Trifolium pratense) and Zigzag Clover (T. medium) - A Picture of Genomic Similarities and Differences.</title>
        <authorList>
            <person name="Dluhosova J."/>
            <person name="Istvanek J."/>
            <person name="Nedelnik J."/>
            <person name="Repkova J."/>
        </authorList>
    </citation>
    <scope>NUCLEOTIDE SEQUENCE [LARGE SCALE GENOMIC DNA]</scope>
    <source>
        <strain evidence="3">cv. 10/8</strain>
        <tissue evidence="2">Leaf</tissue>
    </source>
</reference>
<evidence type="ECO:0000259" key="1">
    <source>
        <dbReference type="Pfam" id="PF17919"/>
    </source>
</evidence>
<dbReference type="PANTHER" id="PTHR34072:SF52">
    <property type="entry name" value="RIBONUCLEASE H"/>
    <property type="match status" value="1"/>
</dbReference>
<dbReference type="PANTHER" id="PTHR34072">
    <property type="entry name" value="ENZYMATIC POLYPROTEIN-RELATED"/>
    <property type="match status" value="1"/>
</dbReference>
<evidence type="ECO:0000313" key="2">
    <source>
        <dbReference type="EMBL" id="MCI82150.1"/>
    </source>
</evidence>
<dbReference type="EMBL" id="LXQA011036194">
    <property type="protein sequence ID" value="MCI82150.1"/>
    <property type="molecule type" value="Genomic_DNA"/>
</dbReference>